<dbReference type="CDD" id="cd03747">
    <property type="entry name" value="Ntn_PGA_like"/>
    <property type="match status" value="1"/>
</dbReference>
<dbReference type="InterPro" id="IPR014395">
    <property type="entry name" value="Pen/GL7ACA/AHL_acylase"/>
</dbReference>
<dbReference type="Gene3D" id="1.10.439.10">
    <property type="entry name" value="Penicillin Amidohydrolase, domain 1"/>
    <property type="match status" value="1"/>
</dbReference>
<reference evidence="6" key="1">
    <citation type="journal article" date="2019" name="Int. J. Syst. Evol. Microbiol.">
        <title>The Global Catalogue of Microorganisms (GCM) 10K type strain sequencing project: providing services to taxonomists for standard genome sequencing and annotation.</title>
        <authorList>
            <consortium name="The Broad Institute Genomics Platform"/>
            <consortium name="The Broad Institute Genome Sequencing Center for Infectious Disease"/>
            <person name="Wu L."/>
            <person name="Ma J."/>
        </authorList>
    </citation>
    <scope>NUCLEOTIDE SEQUENCE [LARGE SCALE GENOMIC DNA]</scope>
    <source>
        <strain evidence="6">JCM 3106</strain>
    </source>
</reference>
<evidence type="ECO:0000256" key="1">
    <source>
        <dbReference type="ARBA" id="ARBA00006586"/>
    </source>
</evidence>
<dbReference type="Pfam" id="PF01804">
    <property type="entry name" value="Penicil_amidase"/>
    <property type="match status" value="1"/>
</dbReference>
<dbReference type="InterPro" id="IPR043146">
    <property type="entry name" value="Penicillin_amidase_N_B-knob"/>
</dbReference>
<accession>A0ABP6L1U3</accession>
<comment type="similarity">
    <text evidence="1">Belongs to the peptidase S45 family.</text>
</comment>
<dbReference type="SUPFAM" id="SSF56235">
    <property type="entry name" value="N-terminal nucleophile aminohydrolases (Ntn hydrolases)"/>
    <property type="match status" value="1"/>
</dbReference>
<evidence type="ECO:0000256" key="4">
    <source>
        <dbReference type="SAM" id="MobiDB-lite"/>
    </source>
</evidence>
<dbReference type="InterPro" id="IPR043147">
    <property type="entry name" value="Penicillin_amidase_A-knob"/>
</dbReference>
<dbReference type="InterPro" id="IPR002692">
    <property type="entry name" value="S45"/>
</dbReference>
<evidence type="ECO:0000313" key="6">
    <source>
        <dbReference type="Proteomes" id="UP001499930"/>
    </source>
</evidence>
<dbReference type="EMBL" id="BAAAWD010000017">
    <property type="protein sequence ID" value="GAA3028428.1"/>
    <property type="molecule type" value="Genomic_DNA"/>
</dbReference>
<dbReference type="Gene3D" id="3.60.20.10">
    <property type="entry name" value="Glutamine Phosphoribosylpyrophosphate, subunit 1, domain 1"/>
    <property type="match status" value="1"/>
</dbReference>
<dbReference type="PANTHER" id="PTHR34218:SF4">
    <property type="entry name" value="ACYL-HOMOSERINE LACTONE ACYLASE QUIP"/>
    <property type="match status" value="1"/>
</dbReference>
<dbReference type="Gene3D" id="2.30.120.10">
    <property type="match status" value="1"/>
</dbReference>
<keyword evidence="6" id="KW-1185">Reference proteome</keyword>
<keyword evidence="3" id="KW-0865">Zymogen</keyword>
<dbReference type="InterPro" id="IPR029055">
    <property type="entry name" value="Ntn_hydrolases_N"/>
</dbReference>
<dbReference type="Proteomes" id="UP001499930">
    <property type="component" value="Unassembled WGS sequence"/>
</dbReference>
<organism evidence="5 6">
    <name type="scientific">Streptosporangium longisporum</name>
    <dbReference type="NCBI Taxonomy" id="46187"/>
    <lineage>
        <taxon>Bacteria</taxon>
        <taxon>Bacillati</taxon>
        <taxon>Actinomycetota</taxon>
        <taxon>Actinomycetes</taxon>
        <taxon>Streptosporangiales</taxon>
        <taxon>Streptosporangiaceae</taxon>
        <taxon>Streptosporangium</taxon>
    </lineage>
</organism>
<gene>
    <name evidence="5" type="ORF">GCM10017559_63500</name>
</gene>
<dbReference type="RefSeq" id="WP_344902453.1">
    <property type="nucleotide sequence ID" value="NZ_BAAAWD010000017.1"/>
</dbReference>
<feature type="compositionally biased region" description="Acidic residues" evidence="4">
    <location>
        <begin position="328"/>
        <end position="341"/>
    </location>
</feature>
<dbReference type="PANTHER" id="PTHR34218">
    <property type="entry name" value="PEPTIDASE S45 PENICILLIN AMIDASE"/>
    <property type="match status" value="1"/>
</dbReference>
<feature type="region of interest" description="Disordered" evidence="4">
    <location>
        <begin position="228"/>
        <end position="347"/>
    </location>
</feature>
<proteinExistence type="inferred from homology"/>
<dbReference type="PIRSF" id="PIRSF001227">
    <property type="entry name" value="Pen_acylase"/>
    <property type="match status" value="1"/>
</dbReference>
<dbReference type="Gene3D" id="1.10.1400.10">
    <property type="match status" value="1"/>
</dbReference>
<evidence type="ECO:0000313" key="5">
    <source>
        <dbReference type="EMBL" id="GAA3028428.1"/>
    </source>
</evidence>
<evidence type="ECO:0000256" key="2">
    <source>
        <dbReference type="ARBA" id="ARBA00022801"/>
    </source>
</evidence>
<comment type="caution">
    <text evidence="5">The sequence shown here is derived from an EMBL/GenBank/DDBJ whole genome shotgun (WGS) entry which is preliminary data.</text>
</comment>
<keyword evidence="2" id="KW-0378">Hydrolase</keyword>
<evidence type="ECO:0008006" key="7">
    <source>
        <dbReference type="Google" id="ProtNLM"/>
    </source>
</evidence>
<name>A0ABP6L1U3_9ACTN</name>
<feature type="compositionally biased region" description="Low complexity" evidence="4">
    <location>
        <begin position="299"/>
        <end position="324"/>
    </location>
</feature>
<feature type="compositionally biased region" description="Basic and acidic residues" evidence="4">
    <location>
        <begin position="259"/>
        <end position="269"/>
    </location>
</feature>
<dbReference type="InterPro" id="IPR023343">
    <property type="entry name" value="Penicillin_amidase_dom1"/>
</dbReference>
<evidence type="ECO:0000256" key="3">
    <source>
        <dbReference type="ARBA" id="ARBA00023145"/>
    </source>
</evidence>
<protein>
    <recommendedName>
        <fullName evidence="7">Penicillin acylase family protein</fullName>
    </recommendedName>
</protein>
<sequence>MRFRPYARLPRALRWPARVLTVLLVLGLALAGAGVWGVRASFPQLGGELTVDGLTAKVTVYRDGTGIPHIYADSPDDLFTAQGYVHAQDRFFEMDFRRHVTAGRLSEMFGAATLTEDRVIRTMGWRRVAEKELPLLDERTRRYLNAYAAGVNAWMRQSGGFADRSLEYVLLRATSPDYRPEPWTPVDSLAWLKAMAWDLRSNMSSEIGRALAASRLPRGRVEQLWPDYPYGTNPPIVTRGSLGGRGFDQNAEPGARTTEPPRRPGERAPEPTQGPAERAPEPTLRPDAPPDGRVAGARTPVGTPAGTSGTPVGTPGTSSGAPVRTTDEPADDPADGPADEPADGRAPDVTEAGALARAAAAVRAVPSLMGDPSGGSGIGSNSWVVGGGHTRSGKPLLANDPHLSAGMPSVWYQAGLHCRIKNAECPFDVTGFTFSGVPGVIIGHNDRVAWGFTNLGPDVADLYLERTREDSYLFMGDWKPMATRVETIKVAGGADIRLTVRDTMHGPIISDVMKDAEGTLPGMGTVLGQEADAVALQWTALEPGRTADSIFALNTAQDWQQFRRAASGFEVPAQNLVYADTAGNIGYQAPGRIPVRTRGDGTWPVPGWTGEYAWRSTIPFAELPSVYNPPEGYIVTANNAVADPDRYPHLLTRDWAYGYRSRRILDRLGRAVKEGKVDVAAMSALQQDDHNGFARFLVPRLTAVEVAGPARDALALLRGWDHSQGAGSAPAMYFNAVWRHLLIETFNDDLPEGARPDGGDRWFEVVRAMLERPDDAFWDDRATPRAETRDDMLRRAMAAAYDELTAELGPDPGDWRWGDLHSLELVHQTFGTSGIGPIEWLFNRGPFPVAGGDDAVNAAGWDVQEDYTVGWLPSMRMVVDLADLDGSRWINLTGASGHAFHDNYWDQAPLWADGRTVPMLSRAESIKKAAVHTLVLTP</sequence>